<dbReference type="PANTHER" id="PTHR30532:SF25">
    <property type="entry name" value="IRON(III) DICITRATE-BINDING PERIPLASMIC PROTEIN"/>
    <property type="match status" value="1"/>
</dbReference>
<feature type="chain" id="PRO_5045888177" evidence="5">
    <location>
        <begin position="24"/>
        <end position="350"/>
    </location>
</feature>
<protein>
    <submittedName>
        <fullName evidence="7">ABC transporter substrate-binding protein</fullName>
    </submittedName>
</protein>
<comment type="similarity">
    <text evidence="2">Belongs to the bacterial solute-binding protein 8 family.</text>
</comment>
<dbReference type="PROSITE" id="PS50983">
    <property type="entry name" value="FE_B12_PBP"/>
    <property type="match status" value="1"/>
</dbReference>
<organism evidence="7 8">
    <name type="scientific">Nocardia jiangsuensis</name>
    <dbReference type="NCBI Taxonomy" id="1691563"/>
    <lineage>
        <taxon>Bacteria</taxon>
        <taxon>Bacillati</taxon>
        <taxon>Actinomycetota</taxon>
        <taxon>Actinomycetes</taxon>
        <taxon>Mycobacteriales</taxon>
        <taxon>Nocardiaceae</taxon>
        <taxon>Nocardia</taxon>
    </lineage>
</organism>
<evidence type="ECO:0000259" key="6">
    <source>
        <dbReference type="PROSITE" id="PS50983"/>
    </source>
</evidence>
<dbReference type="PANTHER" id="PTHR30532">
    <property type="entry name" value="IRON III DICITRATE-BINDING PERIPLASMIC PROTEIN"/>
    <property type="match status" value="1"/>
</dbReference>
<evidence type="ECO:0000313" key="7">
    <source>
        <dbReference type="EMBL" id="MFC3961299.1"/>
    </source>
</evidence>
<name>A0ABV8DNJ7_9NOCA</name>
<dbReference type="SUPFAM" id="SSF53807">
    <property type="entry name" value="Helical backbone' metal receptor"/>
    <property type="match status" value="1"/>
</dbReference>
<dbReference type="InterPro" id="IPR051313">
    <property type="entry name" value="Bact_iron-sidero_bind"/>
</dbReference>
<dbReference type="Pfam" id="PF01497">
    <property type="entry name" value="Peripla_BP_2"/>
    <property type="match status" value="1"/>
</dbReference>
<evidence type="ECO:0000256" key="2">
    <source>
        <dbReference type="ARBA" id="ARBA00008814"/>
    </source>
</evidence>
<keyword evidence="4 5" id="KW-0732">Signal</keyword>
<comment type="caution">
    <text evidence="7">The sequence shown here is derived from an EMBL/GenBank/DDBJ whole genome shotgun (WGS) entry which is preliminary data.</text>
</comment>
<dbReference type="Proteomes" id="UP001595696">
    <property type="component" value="Unassembled WGS sequence"/>
</dbReference>
<comment type="subcellular location">
    <subcellularLocation>
        <location evidence="1">Cell envelope</location>
    </subcellularLocation>
</comment>
<evidence type="ECO:0000256" key="1">
    <source>
        <dbReference type="ARBA" id="ARBA00004196"/>
    </source>
</evidence>
<gene>
    <name evidence="7" type="ORF">ACFO0B_04780</name>
</gene>
<dbReference type="EMBL" id="JBHSAX010000004">
    <property type="protein sequence ID" value="MFC3961299.1"/>
    <property type="molecule type" value="Genomic_DNA"/>
</dbReference>
<evidence type="ECO:0000256" key="5">
    <source>
        <dbReference type="SAM" id="SignalP"/>
    </source>
</evidence>
<dbReference type="Gene3D" id="3.40.50.1980">
    <property type="entry name" value="Nitrogenase molybdenum iron protein domain"/>
    <property type="match status" value="2"/>
</dbReference>
<sequence length="350" mass="35522">MPVSARVRTRFLSASPRTLAVLAAGTLLLAGCGQQTDDASTIIRTTTNIAGAGVVGLERDTSRACPLPSRPDPGPGTRAVTHTGGVAQVPADPQRIVVLGTPALDAACALGLWERVVGTTSPNGPQPDYLGYGVKRIASVGPDGAPDPARIAELDPDVVIGTQGQGDYAALAAVAPTVLAGSGSGWAAEFVGLAAGLARADVAEAALAGYRADAPAIGAEPAVAAAQSQASVVRFGADSITVQGTDTFAGGVLTDIGVRRPQNQRGASFTVGADDLDQVEGDVIFVLFDGEAGREYGESVLRSDAWKELGAATDQRVFAVEDSVWHGSGLVAARALLTDVRQNLNGYVTG</sequence>
<evidence type="ECO:0000313" key="8">
    <source>
        <dbReference type="Proteomes" id="UP001595696"/>
    </source>
</evidence>
<keyword evidence="8" id="KW-1185">Reference proteome</keyword>
<evidence type="ECO:0000256" key="4">
    <source>
        <dbReference type="ARBA" id="ARBA00022729"/>
    </source>
</evidence>
<feature type="signal peptide" evidence="5">
    <location>
        <begin position="1"/>
        <end position="23"/>
    </location>
</feature>
<reference evidence="8" key="1">
    <citation type="journal article" date="2019" name="Int. J. Syst. Evol. Microbiol.">
        <title>The Global Catalogue of Microorganisms (GCM) 10K type strain sequencing project: providing services to taxonomists for standard genome sequencing and annotation.</title>
        <authorList>
            <consortium name="The Broad Institute Genomics Platform"/>
            <consortium name="The Broad Institute Genome Sequencing Center for Infectious Disease"/>
            <person name="Wu L."/>
            <person name="Ma J."/>
        </authorList>
    </citation>
    <scope>NUCLEOTIDE SEQUENCE [LARGE SCALE GENOMIC DNA]</scope>
    <source>
        <strain evidence="8">CGMCC 4.7330</strain>
    </source>
</reference>
<keyword evidence="3" id="KW-0813">Transport</keyword>
<proteinExistence type="inferred from homology"/>
<accession>A0ABV8DNJ7</accession>
<dbReference type="InterPro" id="IPR002491">
    <property type="entry name" value="ABC_transptr_periplasmic_BD"/>
</dbReference>
<dbReference type="PROSITE" id="PS51257">
    <property type="entry name" value="PROKAR_LIPOPROTEIN"/>
    <property type="match status" value="1"/>
</dbReference>
<feature type="domain" description="Fe/B12 periplasmic-binding" evidence="6">
    <location>
        <begin position="95"/>
        <end position="348"/>
    </location>
</feature>
<dbReference type="RefSeq" id="WP_378611048.1">
    <property type="nucleotide sequence ID" value="NZ_JBHSAX010000004.1"/>
</dbReference>
<evidence type="ECO:0000256" key="3">
    <source>
        <dbReference type="ARBA" id="ARBA00022448"/>
    </source>
</evidence>